<dbReference type="AlphaFoldDB" id="A0A2A9CVR4"/>
<proteinExistence type="predicted"/>
<evidence type="ECO:0000313" key="2">
    <source>
        <dbReference type="Proteomes" id="UP000226079"/>
    </source>
</evidence>
<evidence type="ECO:0008006" key="3">
    <source>
        <dbReference type="Google" id="ProtNLM"/>
    </source>
</evidence>
<evidence type="ECO:0000313" key="1">
    <source>
        <dbReference type="EMBL" id="PFG18241.1"/>
    </source>
</evidence>
<dbReference type="Proteomes" id="UP000226079">
    <property type="component" value="Unassembled WGS sequence"/>
</dbReference>
<gene>
    <name evidence="1" type="ORF">ATK74_2825</name>
</gene>
<sequence length="213" mass="22772">MVWPGVLRVTLTGVSEVPRPHRPSYREPSALEAIGERSDPIAALHAAHETAAVLVKVGRANADPAATDRLVAITDEIGLDTLAELWSARPARSLPGALWRLYLLREWVATDAMGVAREYAAGVRFTEVNHVVAGAEPPGPDEVRRVAEEILRGVFAGDLAVALERAAAFCLVVSAGRADVTAGTRAVAQALRLQDMAADLTACAKLWREDRLA</sequence>
<dbReference type="EMBL" id="PDJC01000001">
    <property type="protein sequence ID" value="PFG18241.1"/>
    <property type="molecule type" value="Genomic_DNA"/>
</dbReference>
<keyword evidence="2" id="KW-1185">Reference proteome</keyword>
<reference evidence="1 2" key="1">
    <citation type="submission" date="2017-10" db="EMBL/GenBank/DDBJ databases">
        <title>Sequencing the genomes of 1000 actinobacteria strains.</title>
        <authorList>
            <person name="Klenk H.-P."/>
        </authorList>
    </citation>
    <scope>NUCLEOTIDE SEQUENCE [LARGE SCALE GENOMIC DNA]</scope>
    <source>
        <strain evidence="1 2">DSM 15597</strain>
    </source>
</reference>
<name>A0A2A9CVR4_9ACTN</name>
<protein>
    <recommendedName>
        <fullName evidence="3">DNA-directed RNA polymerase subunit beta</fullName>
    </recommendedName>
</protein>
<comment type="caution">
    <text evidence="1">The sequence shown here is derived from an EMBL/GenBank/DDBJ whole genome shotgun (WGS) entry which is preliminary data.</text>
</comment>
<organism evidence="1 2">
    <name type="scientific">Propionicimonas paludicola</name>
    <dbReference type="NCBI Taxonomy" id="185243"/>
    <lineage>
        <taxon>Bacteria</taxon>
        <taxon>Bacillati</taxon>
        <taxon>Actinomycetota</taxon>
        <taxon>Actinomycetes</taxon>
        <taxon>Propionibacteriales</taxon>
        <taxon>Nocardioidaceae</taxon>
        <taxon>Propionicimonas</taxon>
    </lineage>
</organism>
<accession>A0A2A9CVR4</accession>